<accession>A0A4Y2SDK3</accession>
<evidence type="ECO:0000313" key="4">
    <source>
        <dbReference type="EMBL" id="GBN85360.1"/>
    </source>
</evidence>
<feature type="chain" id="PRO_5033837277" description="DUF4817 domain-containing protein" evidence="1">
    <location>
        <begin position="16"/>
        <end position="224"/>
    </location>
</feature>
<protein>
    <recommendedName>
        <fullName evidence="2">DUF4817 domain-containing protein</fullName>
    </recommendedName>
</protein>
<dbReference type="Gene3D" id="3.30.420.10">
    <property type="entry name" value="Ribonuclease H-like superfamily/Ribonuclease H"/>
    <property type="match status" value="1"/>
</dbReference>
<gene>
    <name evidence="4" type="ORF">AVEN_145752_1</name>
    <name evidence="3" type="ORF">AVEN_206594_1</name>
</gene>
<evidence type="ECO:0000313" key="3">
    <source>
        <dbReference type="EMBL" id="GBN85252.1"/>
    </source>
</evidence>
<sequence length="224" mass="25586">MALLVLSSIAVAVLSLQLFFQSKSERCGPSNKKRNLCYAEFKSIVAVQRKWRMLHPGEKAPEDKALNRWMKKFEKTGNIAKGASSGRPRTSEENVELIRQSCVRSPKRSIARRSLALGIPKTTIQNVLHKRLLLHAYKIQLRHEIKAEDKPRRVEFATFMTLKIDDDEMFLNRILFTDEATFHINGCVNRHNCLHEAPILHRSTSYGDTLKTLCTVETLLISAT</sequence>
<dbReference type="PANTHER" id="PTHR47326">
    <property type="entry name" value="TRANSPOSABLE ELEMENT TC3 TRANSPOSASE-LIKE PROTEIN"/>
    <property type="match status" value="1"/>
</dbReference>
<keyword evidence="1" id="KW-0732">Signal</keyword>
<name>A0A4Y2SDK3_ARAVE</name>
<comment type="caution">
    <text evidence="4">The sequence shown here is derived from an EMBL/GenBank/DDBJ whole genome shotgun (WGS) entry which is preliminary data.</text>
</comment>
<evidence type="ECO:0000259" key="2">
    <source>
        <dbReference type="Pfam" id="PF16087"/>
    </source>
</evidence>
<dbReference type="GO" id="GO:0003676">
    <property type="term" value="F:nucleic acid binding"/>
    <property type="evidence" value="ECO:0007669"/>
    <property type="project" value="InterPro"/>
</dbReference>
<dbReference type="EMBL" id="BGPR01020739">
    <property type="protein sequence ID" value="GBN85360.1"/>
    <property type="molecule type" value="Genomic_DNA"/>
</dbReference>
<feature type="signal peptide" evidence="1">
    <location>
        <begin position="1"/>
        <end position="15"/>
    </location>
</feature>
<dbReference type="InterPro" id="IPR036397">
    <property type="entry name" value="RNaseH_sf"/>
</dbReference>
<dbReference type="InterPro" id="IPR032135">
    <property type="entry name" value="DUF4817"/>
</dbReference>
<evidence type="ECO:0000313" key="5">
    <source>
        <dbReference type="Proteomes" id="UP000499080"/>
    </source>
</evidence>
<dbReference type="AlphaFoldDB" id="A0A4Y2SDK3"/>
<feature type="domain" description="DUF4817" evidence="2">
    <location>
        <begin position="42"/>
        <end position="79"/>
    </location>
</feature>
<dbReference type="Proteomes" id="UP000499080">
    <property type="component" value="Unassembled WGS sequence"/>
</dbReference>
<evidence type="ECO:0000256" key="1">
    <source>
        <dbReference type="SAM" id="SignalP"/>
    </source>
</evidence>
<dbReference type="Pfam" id="PF16087">
    <property type="entry name" value="DUF4817"/>
    <property type="match status" value="1"/>
</dbReference>
<dbReference type="EMBL" id="BGPR01020694">
    <property type="protein sequence ID" value="GBN85252.1"/>
    <property type="molecule type" value="Genomic_DNA"/>
</dbReference>
<dbReference type="PANTHER" id="PTHR47326:SF1">
    <property type="entry name" value="HTH PSQ-TYPE DOMAIN-CONTAINING PROTEIN"/>
    <property type="match status" value="1"/>
</dbReference>
<proteinExistence type="predicted"/>
<dbReference type="OrthoDB" id="6628920at2759"/>
<organism evidence="4 5">
    <name type="scientific">Araneus ventricosus</name>
    <name type="common">Orbweaver spider</name>
    <name type="synonym">Epeira ventricosa</name>
    <dbReference type="NCBI Taxonomy" id="182803"/>
    <lineage>
        <taxon>Eukaryota</taxon>
        <taxon>Metazoa</taxon>
        <taxon>Ecdysozoa</taxon>
        <taxon>Arthropoda</taxon>
        <taxon>Chelicerata</taxon>
        <taxon>Arachnida</taxon>
        <taxon>Araneae</taxon>
        <taxon>Araneomorphae</taxon>
        <taxon>Entelegynae</taxon>
        <taxon>Araneoidea</taxon>
        <taxon>Araneidae</taxon>
        <taxon>Araneus</taxon>
    </lineage>
</organism>
<keyword evidence="5" id="KW-1185">Reference proteome</keyword>
<reference evidence="4 5" key="1">
    <citation type="journal article" date="2019" name="Sci. Rep.">
        <title>Orb-weaving spider Araneus ventricosus genome elucidates the spidroin gene catalogue.</title>
        <authorList>
            <person name="Kono N."/>
            <person name="Nakamura H."/>
            <person name="Ohtoshi R."/>
            <person name="Moran D.A.P."/>
            <person name="Shinohara A."/>
            <person name="Yoshida Y."/>
            <person name="Fujiwara M."/>
            <person name="Mori M."/>
            <person name="Tomita M."/>
            <person name="Arakawa K."/>
        </authorList>
    </citation>
    <scope>NUCLEOTIDE SEQUENCE [LARGE SCALE GENOMIC DNA]</scope>
</reference>